<comment type="caution">
    <text evidence="2">The sequence shown here is derived from an EMBL/GenBank/DDBJ whole genome shotgun (WGS) entry which is preliminary data.</text>
</comment>
<dbReference type="InterPro" id="IPR036388">
    <property type="entry name" value="WH-like_DNA-bd_sf"/>
</dbReference>
<organism evidence="2 3">
    <name type="scientific">Amycolatopsis minnesotensis</name>
    <dbReference type="NCBI Taxonomy" id="337894"/>
    <lineage>
        <taxon>Bacteria</taxon>
        <taxon>Bacillati</taxon>
        <taxon>Actinomycetota</taxon>
        <taxon>Actinomycetes</taxon>
        <taxon>Pseudonocardiales</taxon>
        <taxon>Pseudonocardiaceae</taxon>
        <taxon>Amycolatopsis</taxon>
    </lineage>
</organism>
<evidence type="ECO:0000259" key="1">
    <source>
        <dbReference type="SMART" id="SM00421"/>
    </source>
</evidence>
<accession>A0ABP5DY68</accession>
<dbReference type="Pfam" id="PF00196">
    <property type="entry name" value="GerE"/>
    <property type="match status" value="1"/>
</dbReference>
<name>A0ABP5DY68_9PSEU</name>
<evidence type="ECO:0000313" key="2">
    <source>
        <dbReference type="EMBL" id="GAA1988081.1"/>
    </source>
</evidence>
<reference evidence="3" key="1">
    <citation type="journal article" date="2019" name="Int. J. Syst. Evol. Microbiol.">
        <title>The Global Catalogue of Microorganisms (GCM) 10K type strain sequencing project: providing services to taxonomists for standard genome sequencing and annotation.</title>
        <authorList>
            <consortium name="The Broad Institute Genomics Platform"/>
            <consortium name="The Broad Institute Genome Sequencing Center for Infectious Disease"/>
            <person name="Wu L."/>
            <person name="Ma J."/>
        </authorList>
    </citation>
    <scope>NUCLEOTIDE SEQUENCE [LARGE SCALE GENOMIC DNA]</scope>
    <source>
        <strain evidence="3">JCM 14545</strain>
    </source>
</reference>
<feature type="domain" description="HTH luxR-type" evidence="1">
    <location>
        <begin position="286"/>
        <end position="343"/>
    </location>
</feature>
<keyword evidence="3" id="KW-1185">Reference proteome</keyword>
<evidence type="ECO:0000313" key="3">
    <source>
        <dbReference type="Proteomes" id="UP001501116"/>
    </source>
</evidence>
<dbReference type="SMART" id="SM00421">
    <property type="entry name" value="HTH_LUXR"/>
    <property type="match status" value="1"/>
</dbReference>
<dbReference type="Proteomes" id="UP001501116">
    <property type="component" value="Unassembled WGS sequence"/>
</dbReference>
<dbReference type="EMBL" id="BAAANN010000048">
    <property type="protein sequence ID" value="GAA1988081.1"/>
    <property type="molecule type" value="Genomic_DNA"/>
</dbReference>
<dbReference type="InterPro" id="IPR000792">
    <property type="entry name" value="Tscrpt_reg_LuxR_C"/>
</dbReference>
<dbReference type="SUPFAM" id="SSF46894">
    <property type="entry name" value="C-terminal effector domain of the bipartite response regulators"/>
    <property type="match status" value="1"/>
</dbReference>
<gene>
    <name evidence="2" type="ORF">GCM10009754_77690</name>
</gene>
<sequence length="345" mass="36189">MTRSGERSLRELPAAARQGADGLGELLSRAIAPVVAHDALRLVGTSPAALFGAGSFSFWHGYDPALGLALLHSAYAGDYPLTLPELTKRPVPAGVLGTGDGRRDLTARRLLAEHGVGSALTLALRDAKGVWGALELVRAEGGSPFDHDDVSGAARLTRPLLTVLREHVTSGPLIPAVPRLAPGVLVVGADHRVRAATPQVSWWRKQLRDHQTAPDFTGAAYCAGLSLQTRRHAADPRTGPPLICGPPASHGRWVACHGQPLDGSGDVAIVVQAATAEQLLPSFCAWYGITAREHQVIAQLHEAGAPKQIARSLGLSVHTVNDHLKAVFRKTGAGGRDELVAATSG</sequence>
<protein>
    <submittedName>
        <fullName evidence="2">LuxR C-terminal-related transcriptional regulator</fullName>
    </submittedName>
</protein>
<dbReference type="InterPro" id="IPR016032">
    <property type="entry name" value="Sig_transdc_resp-reg_C-effctor"/>
</dbReference>
<dbReference type="RefSeq" id="WP_344430385.1">
    <property type="nucleotide sequence ID" value="NZ_BAAANN010000048.1"/>
</dbReference>
<dbReference type="Gene3D" id="1.10.10.10">
    <property type="entry name" value="Winged helix-like DNA-binding domain superfamily/Winged helix DNA-binding domain"/>
    <property type="match status" value="1"/>
</dbReference>
<proteinExistence type="predicted"/>